<proteinExistence type="predicted"/>
<feature type="non-terminal residue" evidence="2">
    <location>
        <position position="237"/>
    </location>
</feature>
<sequence length="237" mass="28390">MDRLLLPRVRLEPEGVEHPIPEAGSPLPRWQTLPMDAKFPVDPAPKGEVTFVTTKMCQPAYRSSQREDFDLTDPYNRTIKSEYKSLYDPFLKGWFSKPHVRQRLVEQNLITDKGNIPCSVRDFNDYRYFLRQQAVIKNKHEDTAPLERRQHVIQQKKLKAEVFGVEVKYKLLKARQTSKEEEEEKRKKYEEKQQQETERMRLFEERKQVQLTRSKNKVTDKIEEIKRREDAMRRKAE</sequence>
<dbReference type="InterPro" id="IPR038891">
    <property type="entry name" value="FSIP2"/>
</dbReference>
<name>A0AAV2HRS6_LYMST</name>
<protein>
    <submittedName>
        <fullName evidence="2">Uncharacterized protein</fullName>
    </submittedName>
</protein>
<feature type="compositionally biased region" description="Basic and acidic residues" evidence="1">
    <location>
        <begin position="184"/>
        <end position="201"/>
    </location>
</feature>
<keyword evidence="3" id="KW-1185">Reference proteome</keyword>
<gene>
    <name evidence="2" type="ORF">GSLYS_00010736001</name>
</gene>
<dbReference type="AlphaFoldDB" id="A0AAV2HRS6"/>
<dbReference type="Proteomes" id="UP001497497">
    <property type="component" value="Unassembled WGS sequence"/>
</dbReference>
<dbReference type="GO" id="GO:0005739">
    <property type="term" value="C:mitochondrion"/>
    <property type="evidence" value="ECO:0007669"/>
    <property type="project" value="TreeGrafter"/>
</dbReference>
<feature type="region of interest" description="Disordered" evidence="1">
    <location>
        <begin position="178"/>
        <end position="201"/>
    </location>
</feature>
<accession>A0AAV2HRS6</accession>
<dbReference type="EMBL" id="CAXITT010000240">
    <property type="protein sequence ID" value="CAL1536823.1"/>
    <property type="molecule type" value="Genomic_DNA"/>
</dbReference>
<dbReference type="PANTHER" id="PTHR21856">
    <property type="entry name" value="FIBROUS SHEATH-INTERACTING PROTEIN 2"/>
    <property type="match status" value="1"/>
</dbReference>
<evidence type="ECO:0000313" key="2">
    <source>
        <dbReference type="EMBL" id="CAL1536823.1"/>
    </source>
</evidence>
<evidence type="ECO:0000313" key="3">
    <source>
        <dbReference type="Proteomes" id="UP001497497"/>
    </source>
</evidence>
<evidence type="ECO:0000256" key="1">
    <source>
        <dbReference type="SAM" id="MobiDB-lite"/>
    </source>
</evidence>
<organism evidence="2 3">
    <name type="scientific">Lymnaea stagnalis</name>
    <name type="common">Great pond snail</name>
    <name type="synonym">Helix stagnalis</name>
    <dbReference type="NCBI Taxonomy" id="6523"/>
    <lineage>
        <taxon>Eukaryota</taxon>
        <taxon>Metazoa</taxon>
        <taxon>Spiralia</taxon>
        <taxon>Lophotrochozoa</taxon>
        <taxon>Mollusca</taxon>
        <taxon>Gastropoda</taxon>
        <taxon>Heterobranchia</taxon>
        <taxon>Euthyneura</taxon>
        <taxon>Panpulmonata</taxon>
        <taxon>Hygrophila</taxon>
        <taxon>Lymnaeoidea</taxon>
        <taxon>Lymnaeidae</taxon>
        <taxon>Lymnaea</taxon>
    </lineage>
</organism>
<dbReference type="PANTHER" id="PTHR21856:SF7">
    <property type="entry name" value="FIBROUS SHEATH-INTERACTING PROTEIN 2"/>
    <property type="match status" value="1"/>
</dbReference>
<reference evidence="2 3" key="1">
    <citation type="submission" date="2024-04" db="EMBL/GenBank/DDBJ databases">
        <authorList>
            <consortium name="Genoscope - CEA"/>
            <person name="William W."/>
        </authorList>
    </citation>
    <scope>NUCLEOTIDE SEQUENCE [LARGE SCALE GENOMIC DNA]</scope>
</reference>
<comment type="caution">
    <text evidence="2">The sequence shown here is derived from an EMBL/GenBank/DDBJ whole genome shotgun (WGS) entry which is preliminary data.</text>
</comment>